<dbReference type="PANTHER" id="PTHR10516">
    <property type="entry name" value="PEPTIDYL-PROLYL CIS-TRANS ISOMERASE"/>
    <property type="match status" value="1"/>
</dbReference>
<feature type="compositionally biased region" description="Basic and acidic residues" evidence="6">
    <location>
        <begin position="166"/>
        <end position="178"/>
    </location>
</feature>
<dbReference type="Pfam" id="PF00254">
    <property type="entry name" value="FKBP_C"/>
    <property type="match status" value="1"/>
</dbReference>
<evidence type="ECO:0000256" key="2">
    <source>
        <dbReference type="ARBA" id="ARBA00013194"/>
    </source>
</evidence>
<feature type="region of interest" description="Disordered" evidence="6">
    <location>
        <begin position="115"/>
        <end position="398"/>
    </location>
</feature>
<evidence type="ECO:0000259" key="7">
    <source>
        <dbReference type="PROSITE" id="PS50059"/>
    </source>
</evidence>
<keyword evidence="9" id="KW-1185">Reference proteome</keyword>
<evidence type="ECO:0000313" key="8">
    <source>
        <dbReference type="EMBL" id="EPY30776.1"/>
    </source>
</evidence>
<feature type="compositionally biased region" description="Basic and acidic residues" evidence="6">
    <location>
        <begin position="142"/>
        <end position="154"/>
    </location>
</feature>
<dbReference type="GO" id="GO:0005737">
    <property type="term" value="C:cytoplasm"/>
    <property type="evidence" value="ECO:0007669"/>
    <property type="project" value="TreeGrafter"/>
</dbReference>
<dbReference type="GO" id="GO:0003755">
    <property type="term" value="F:peptidyl-prolyl cis-trans isomerase activity"/>
    <property type="evidence" value="ECO:0007669"/>
    <property type="project" value="UniProtKB-KW"/>
</dbReference>
<sequence length="398" mass="42721">MSCSSCEDSVSESSQPPKDVVYPLNEETEVPDTNGGLFKKVLVEGTGAKPVKGAKVSVHYVGTLEDGTPFDSSRDRGELFEFALGKGQVIKGWGQGCGDYAHRREGGAALQPRVRLRRRRQPAQDSRERDAALRGGAVQLDARGRHLEGEGPHPHERHPCRRRRLREPQLRDTGCDGRRRVRGRGGRERPRRAAAAAVAAPAVGGRPGRRRAAAAAGGVPSLDAQQGVRRLPRAGRSAARRRAGVRHPGGGRPRRRRRDVPCRAARDALRQVVGVRGRGEDRGGARPQGPRQRRAARGPPGARRALLPSRARVRRRGLRAEGRAQGGLPRRAHRGVRQPVTGAAAAAPAPRGDHLLRQGPGAGAHQRQGAVPAREGARRSAGLGGGDEGGGPHPRERR</sequence>
<evidence type="ECO:0000256" key="1">
    <source>
        <dbReference type="ARBA" id="ARBA00000971"/>
    </source>
</evidence>
<evidence type="ECO:0000256" key="4">
    <source>
        <dbReference type="ARBA" id="ARBA00023235"/>
    </source>
</evidence>
<comment type="caution">
    <text evidence="8">The sequence shown here is derived from an EMBL/GenBank/DDBJ whole genome shotgun (WGS) entry which is preliminary data.</text>
</comment>
<evidence type="ECO:0000313" key="9">
    <source>
        <dbReference type="Proteomes" id="UP000015354"/>
    </source>
</evidence>
<evidence type="ECO:0000256" key="5">
    <source>
        <dbReference type="PROSITE-ProRule" id="PRU00277"/>
    </source>
</evidence>
<dbReference type="EMBL" id="ATMH01003898">
    <property type="protein sequence ID" value="EPY30776.1"/>
    <property type="molecule type" value="Genomic_DNA"/>
</dbReference>
<dbReference type="OrthoDB" id="433738at2759"/>
<feature type="compositionally biased region" description="Low complexity" evidence="6">
    <location>
        <begin position="297"/>
        <end position="310"/>
    </location>
</feature>
<dbReference type="InterPro" id="IPR001179">
    <property type="entry name" value="PPIase_FKBP_dom"/>
</dbReference>
<dbReference type="Gene3D" id="3.10.50.40">
    <property type="match status" value="1"/>
</dbReference>
<feature type="compositionally biased region" description="Basic residues" evidence="6">
    <location>
        <begin position="230"/>
        <end position="245"/>
    </location>
</feature>
<proteinExistence type="predicted"/>
<dbReference type="SUPFAM" id="SSF54534">
    <property type="entry name" value="FKBP-like"/>
    <property type="match status" value="1"/>
</dbReference>
<dbReference type="AlphaFoldDB" id="S9VUE3"/>
<accession>S9VUE3</accession>
<feature type="compositionally biased region" description="Basic residues" evidence="6">
    <location>
        <begin position="179"/>
        <end position="192"/>
    </location>
</feature>
<feature type="compositionally biased region" description="Low complexity" evidence="6">
    <location>
        <begin position="193"/>
        <end position="204"/>
    </location>
</feature>
<gene>
    <name evidence="8" type="ORF">STCU_03898</name>
</gene>
<evidence type="ECO:0000256" key="3">
    <source>
        <dbReference type="ARBA" id="ARBA00023110"/>
    </source>
</evidence>
<feature type="compositionally biased region" description="Basic and acidic residues" evidence="6">
    <location>
        <begin position="259"/>
        <end position="269"/>
    </location>
</feature>
<feature type="compositionally biased region" description="Gly residues" evidence="6">
    <location>
        <begin position="382"/>
        <end position="392"/>
    </location>
</feature>
<keyword evidence="4 5" id="KW-0413">Isomerase</keyword>
<dbReference type="InterPro" id="IPR046357">
    <property type="entry name" value="PPIase_dom_sf"/>
</dbReference>
<feature type="region of interest" description="Disordered" evidence="6">
    <location>
        <begin position="1"/>
        <end position="22"/>
    </location>
</feature>
<dbReference type="PANTHER" id="PTHR10516:SF443">
    <property type="entry name" value="FK506-BINDING PROTEIN 59-RELATED"/>
    <property type="match status" value="1"/>
</dbReference>
<reference evidence="8 9" key="1">
    <citation type="journal article" date="2013" name="PLoS ONE">
        <title>Predicting the Proteins of Angomonas deanei, Strigomonas culicis and Their Respective Endosymbionts Reveals New Aspects of the Trypanosomatidae Family.</title>
        <authorList>
            <person name="Motta M.C."/>
            <person name="Martins A.C."/>
            <person name="de Souza S.S."/>
            <person name="Catta-Preta C.M."/>
            <person name="Silva R."/>
            <person name="Klein C.C."/>
            <person name="de Almeida L.G."/>
            <person name="de Lima Cunha O."/>
            <person name="Ciapina L.P."/>
            <person name="Brocchi M."/>
            <person name="Colabardini A.C."/>
            <person name="de Araujo Lima B."/>
            <person name="Machado C.R."/>
            <person name="de Almeida Soares C.M."/>
            <person name="Probst C.M."/>
            <person name="de Menezes C.B."/>
            <person name="Thompson C.E."/>
            <person name="Bartholomeu D.C."/>
            <person name="Gradia D.F."/>
            <person name="Pavoni D.P."/>
            <person name="Grisard E.C."/>
            <person name="Fantinatti-Garboggini F."/>
            <person name="Marchini F.K."/>
            <person name="Rodrigues-Luiz G.F."/>
            <person name="Wagner G."/>
            <person name="Goldman G.H."/>
            <person name="Fietto J.L."/>
            <person name="Elias M.C."/>
            <person name="Goldman M.H."/>
            <person name="Sagot M.F."/>
            <person name="Pereira M."/>
            <person name="Stoco P.H."/>
            <person name="de Mendonca-Neto R.P."/>
            <person name="Teixeira S.M."/>
            <person name="Maciel T.E."/>
            <person name="de Oliveira Mendes T.A."/>
            <person name="Urmenyi T.P."/>
            <person name="de Souza W."/>
            <person name="Schenkman S."/>
            <person name="de Vasconcelos A.T."/>
        </authorList>
    </citation>
    <scope>NUCLEOTIDE SEQUENCE [LARGE SCALE GENOMIC DNA]</scope>
</reference>
<dbReference type="Proteomes" id="UP000015354">
    <property type="component" value="Unassembled WGS sequence"/>
</dbReference>
<dbReference type="PROSITE" id="PS50059">
    <property type="entry name" value="FKBP_PPIASE"/>
    <property type="match status" value="1"/>
</dbReference>
<dbReference type="InterPro" id="IPR050689">
    <property type="entry name" value="FKBP-type_PPIase"/>
</dbReference>
<protein>
    <recommendedName>
        <fullName evidence="2 5">peptidylprolyl isomerase</fullName>
        <ecNumber evidence="2 5">5.2.1.8</ecNumber>
    </recommendedName>
</protein>
<keyword evidence="3 5" id="KW-0697">Rotamase</keyword>
<feature type="compositionally biased region" description="Basic residues" evidence="6">
    <location>
        <begin position="155"/>
        <end position="165"/>
    </location>
</feature>
<dbReference type="EC" id="5.2.1.8" evidence="2 5"/>
<comment type="catalytic activity">
    <reaction evidence="1 5">
        <text>[protein]-peptidylproline (omega=180) = [protein]-peptidylproline (omega=0)</text>
        <dbReference type="Rhea" id="RHEA:16237"/>
        <dbReference type="Rhea" id="RHEA-COMP:10747"/>
        <dbReference type="Rhea" id="RHEA-COMP:10748"/>
        <dbReference type="ChEBI" id="CHEBI:83833"/>
        <dbReference type="ChEBI" id="CHEBI:83834"/>
        <dbReference type="EC" id="5.2.1.8"/>
    </reaction>
</comment>
<feature type="domain" description="PPIase FKBP-type" evidence="7">
    <location>
        <begin position="53"/>
        <end position="106"/>
    </location>
</feature>
<name>S9VUE3_9TRYP</name>
<evidence type="ECO:0000256" key="6">
    <source>
        <dbReference type="SAM" id="MobiDB-lite"/>
    </source>
</evidence>
<feature type="compositionally biased region" description="Low complexity" evidence="6">
    <location>
        <begin position="1"/>
        <end position="14"/>
    </location>
</feature>
<organism evidence="8 9">
    <name type="scientific">Strigomonas culicis</name>
    <dbReference type="NCBI Taxonomy" id="28005"/>
    <lineage>
        <taxon>Eukaryota</taxon>
        <taxon>Discoba</taxon>
        <taxon>Euglenozoa</taxon>
        <taxon>Kinetoplastea</taxon>
        <taxon>Metakinetoplastina</taxon>
        <taxon>Trypanosomatida</taxon>
        <taxon>Trypanosomatidae</taxon>
        <taxon>Strigomonadinae</taxon>
        <taxon>Strigomonas</taxon>
    </lineage>
</organism>